<evidence type="ECO:0000256" key="11">
    <source>
        <dbReference type="ARBA" id="ARBA00023222"/>
    </source>
</evidence>
<protein>
    <recommendedName>
        <fullName evidence="5">Chorismate mutase</fullName>
        <ecNumber evidence="4">5.4.99.5</ecNumber>
    </recommendedName>
</protein>
<evidence type="ECO:0000256" key="13">
    <source>
        <dbReference type="ARBA" id="ARBA00023979"/>
    </source>
</evidence>
<reference evidence="16 17" key="1">
    <citation type="submission" date="2016-02" db="EMBL/GenBank/DDBJ databases">
        <title>Comparative genomic and transcriptomic foundation for Pichia pastoris.</title>
        <authorList>
            <person name="Love K.R."/>
            <person name="Shah K.A."/>
            <person name="Whittaker C.A."/>
            <person name="Wu J."/>
            <person name="Bartlett M.C."/>
            <person name="Ma D."/>
            <person name="Leeson R.L."/>
            <person name="Priest M."/>
            <person name="Young S.K."/>
            <person name="Love J.C."/>
        </authorList>
    </citation>
    <scope>NUCLEOTIDE SEQUENCE [LARGE SCALE GENOMIC DNA]</scope>
    <source>
        <strain evidence="16 17">ATCC 28485</strain>
    </source>
</reference>
<proteinExistence type="predicted"/>
<evidence type="ECO:0000256" key="10">
    <source>
        <dbReference type="ARBA" id="ARBA00023141"/>
    </source>
</evidence>
<evidence type="ECO:0000313" key="16">
    <source>
        <dbReference type="EMBL" id="ANZ75087.1"/>
    </source>
</evidence>
<dbReference type="EMBL" id="CP014585">
    <property type="protein sequence ID" value="ANZ75087.1"/>
    <property type="molecule type" value="Genomic_DNA"/>
</dbReference>
<dbReference type="UniPathway" id="UPA00120">
    <property type="reaction ID" value="UER00203"/>
</dbReference>
<keyword evidence="11" id="KW-0584">Phenylalanine biosynthesis</keyword>
<evidence type="ECO:0000256" key="1">
    <source>
        <dbReference type="ARBA" id="ARBA00004496"/>
    </source>
</evidence>
<dbReference type="PANTHER" id="PTHR21145:SF12">
    <property type="entry name" value="CHORISMATE MUTASE"/>
    <property type="match status" value="1"/>
</dbReference>
<accession>A0A1B2JAK9</accession>
<evidence type="ECO:0000256" key="5">
    <source>
        <dbReference type="ARBA" id="ARBA00020296"/>
    </source>
</evidence>
<dbReference type="PROSITE" id="PS51169">
    <property type="entry name" value="CHORISMATE_MUT_3"/>
    <property type="match status" value="1"/>
</dbReference>
<comment type="subcellular location">
    <subcellularLocation>
        <location evidence="1">Cytoplasm</location>
    </subcellularLocation>
</comment>
<dbReference type="InterPro" id="IPR002701">
    <property type="entry name" value="CM_II_prokaryot"/>
</dbReference>
<evidence type="ECO:0000259" key="15">
    <source>
        <dbReference type="Pfam" id="PF01817"/>
    </source>
</evidence>
<keyword evidence="9" id="KW-0028">Amino-acid biosynthesis</keyword>
<comment type="catalytic activity">
    <reaction evidence="13">
        <text>chorismate = prephenate</text>
        <dbReference type="Rhea" id="RHEA:13897"/>
        <dbReference type="ChEBI" id="CHEBI:29748"/>
        <dbReference type="ChEBI" id="CHEBI:29934"/>
        <dbReference type="EC" id="5.4.99.5"/>
    </reaction>
    <physiologicalReaction direction="left-to-right" evidence="13">
        <dbReference type="Rhea" id="RHEA:13898"/>
    </physiologicalReaction>
</comment>
<evidence type="ECO:0000256" key="12">
    <source>
        <dbReference type="ARBA" id="ARBA00023235"/>
    </source>
</evidence>
<dbReference type="InterPro" id="IPR008238">
    <property type="entry name" value="Chorismate_mutase_AroQ_euk"/>
</dbReference>
<dbReference type="EC" id="5.4.99.5" evidence="4"/>
<organism evidence="16 17">
    <name type="scientific">Komagataella pastoris</name>
    <name type="common">Yeast</name>
    <name type="synonym">Pichia pastoris</name>
    <dbReference type="NCBI Taxonomy" id="4922"/>
    <lineage>
        <taxon>Eukaryota</taxon>
        <taxon>Fungi</taxon>
        <taxon>Dikarya</taxon>
        <taxon>Ascomycota</taxon>
        <taxon>Saccharomycotina</taxon>
        <taxon>Pichiomycetes</taxon>
        <taxon>Pichiales</taxon>
        <taxon>Pichiaceae</taxon>
        <taxon>Komagataella</taxon>
    </lineage>
</organism>
<comment type="function">
    <text evidence="14">Catalyzes the Claisen rearrangement of chorismate to prephenate. Acts at the first branch point in the aromatic amino acid pathway where it steers biosynthesis towards phenylalanine and tyrosine, and away from tryptophan.</text>
</comment>
<dbReference type="GO" id="GO:0005737">
    <property type="term" value="C:cytoplasm"/>
    <property type="evidence" value="ECO:0007669"/>
    <property type="project" value="UniProtKB-SubCell"/>
</dbReference>
<comment type="subunit">
    <text evidence="3">Homodimer.</text>
</comment>
<comment type="pathway">
    <text evidence="2">Metabolic intermediate biosynthesis; prephenate biosynthesis; prephenate from chorismate: step 1/1.</text>
</comment>
<keyword evidence="6" id="KW-0963">Cytoplasm</keyword>
<evidence type="ECO:0000256" key="14">
    <source>
        <dbReference type="ARBA" id="ARBA00055515"/>
    </source>
</evidence>
<name>A0A1B2JAK9_PICPA</name>
<keyword evidence="8" id="KW-0021">Allosteric enzyme</keyword>
<feature type="domain" description="Chorismate mutase" evidence="15">
    <location>
        <begin position="242"/>
        <end position="346"/>
    </location>
</feature>
<dbReference type="Gene3D" id="1.10.590.10">
    <property type="entry name" value="Chorismate mutase, AroQ class superfamily, eukaryotic"/>
    <property type="match status" value="1"/>
</dbReference>
<evidence type="ECO:0000256" key="9">
    <source>
        <dbReference type="ARBA" id="ARBA00022605"/>
    </source>
</evidence>
<gene>
    <name evidence="16" type="primary">ARO7</name>
    <name evidence="16" type="ORF">ATY40_BA7503269</name>
</gene>
<dbReference type="GO" id="GO:0004106">
    <property type="term" value="F:chorismate mutase activity"/>
    <property type="evidence" value="ECO:0007669"/>
    <property type="project" value="UniProtKB-EC"/>
</dbReference>
<keyword evidence="17" id="KW-1185">Reference proteome</keyword>
<sequence length="381" mass="43544">MRINRLIYHEGKVTNPYSVAPTSHFFGSTSQSDPLFWFVYACGPLPHTRGYLLFGSTLLSGWPVSTVHRKEASRFVPSSVRFFSFHYLSSASSFLHPLKMEFKKPATVLNLANIRQALVRMEDTVVFSFIERSQFYESPSVYAPNKYKIPNFSGSFLDWLLLQNEKTHSLVRRYESPDETPFFPDQLEESFLPSLNYPPVLADYADEVNVNDEIRTVYIEKIVPQIAAKRGDQDENIGSTACADVDCLQALSRRVHFGKFVAEAKFQNEMAHYTNLIRNKDIKGIEEAITDSAVEAKILERLIAKGHAYGTDPTLRYSQNPQSKVQPEAIAKIYKEVVIPLTKKVEVEYLLRRLGDDDEAEAQDPQRKTQLMNRLLSNSLW</sequence>
<dbReference type="GO" id="GO:0046417">
    <property type="term" value="P:chorismate metabolic process"/>
    <property type="evidence" value="ECO:0007669"/>
    <property type="project" value="InterPro"/>
</dbReference>
<dbReference type="GO" id="GO:0006571">
    <property type="term" value="P:tyrosine biosynthetic process"/>
    <property type="evidence" value="ECO:0007669"/>
    <property type="project" value="UniProtKB-KW"/>
</dbReference>
<dbReference type="OrthoDB" id="191918at2759"/>
<dbReference type="InterPro" id="IPR036263">
    <property type="entry name" value="Chorismate_II_sf"/>
</dbReference>
<evidence type="ECO:0000313" key="17">
    <source>
        <dbReference type="Proteomes" id="UP000094565"/>
    </source>
</evidence>
<keyword evidence="10" id="KW-0057">Aromatic amino acid biosynthesis</keyword>
<evidence type="ECO:0000256" key="3">
    <source>
        <dbReference type="ARBA" id="ARBA00011738"/>
    </source>
</evidence>
<dbReference type="SUPFAM" id="SSF48600">
    <property type="entry name" value="Chorismate mutase II"/>
    <property type="match status" value="1"/>
</dbReference>
<dbReference type="FunFam" id="1.10.590.10:FF:000002">
    <property type="entry name" value="Chorismate mutase"/>
    <property type="match status" value="1"/>
</dbReference>
<dbReference type="InterPro" id="IPR037039">
    <property type="entry name" value="CM_AroQ_sf_eucaryotic"/>
</dbReference>
<dbReference type="NCBIfam" id="TIGR01802">
    <property type="entry name" value="CM_pl-yst"/>
    <property type="match status" value="1"/>
</dbReference>
<keyword evidence="7" id="KW-0827">Tyrosine biosynthesis</keyword>
<evidence type="ECO:0000256" key="2">
    <source>
        <dbReference type="ARBA" id="ARBA00004817"/>
    </source>
</evidence>
<dbReference type="Pfam" id="PF01817">
    <property type="entry name" value="CM_2"/>
    <property type="match status" value="1"/>
</dbReference>
<evidence type="ECO:0000256" key="8">
    <source>
        <dbReference type="ARBA" id="ARBA00022533"/>
    </source>
</evidence>
<dbReference type="AlphaFoldDB" id="A0A1B2JAK9"/>
<keyword evidence="12" id="KW-0413">Isomerase</keyword>
<evidence type="ECO:0000256" key="4">
    <source>
        <dbReference type="ARBA" id="ARBA00012404"/>
    </source>
</evidence>
<dbReference type="PANTHER" id="PTHR21145">
    <property type="entry name" value="CHORISMATE MUTASE"/>
    <property type="match status" value="1"/>
</dbReference>
<evidence type="ECO:0000256" key="7">
    <source>
        <dbReference type="ARBA" id="ARBA00022498"/>
    </source>
</evidence>
<dbReference type="Proteomes" id="UP000094565">
    <property type="component" value="Chromosome 2"/>
</dbReference>
<dbReference type="GO" id="GO:0009094">
    <property type="term" value="P:L-phenylalanine biosynthetic process"/>
    <property type="evidence" value="ECO:0007669"/>
    <property type="project" value="UniProtKB-KW"/>
</dbReference>
<evidence type="ECO:0000256" key="6">
    <source>
        <dbReference type="ARBA" id="ARBA00022490"/>
    </source>
</evidence>